<dbReference type="InterPro" id="IPR035892">
    <property type="entry name" value="C2_domain_sf"/>
</dbReference>
<dbReference type="PROSITE" id="PS50004">
    <property type="entry name" value="C2"/>
    <property type="match status" value="1"/>
</dbReference>
<feature type="compositionally biased region" description="Low complexity" evidence="1">
    <location>
        <begin position="1572"/>
        <end position="1587"/>
    </location>
</feature>
<dbReference type="GO" id="GO:0017075">
    <property type="term" value="F:syntaxin-1 binding"/>
    <property type="evidence" value="ECO:0007669"/>
    <property type="project" value="TreeGrafter"/>
</dbReference>
<dbReference type="GO" id="GO:0099525">
    <property type="term" value="P:presynaptic dense core vesicle exocytosis"/>
    <property type="evidence" value="ECO:0007669"/>
    <property type="project" value="TreeGrafter"/>
</dbReference>
<dbReference type="OrthoDB" id="5831756at2759"/>
<feature type="compositionally biased region" description="Polar residues" evidence="1">
    <location>
        <begin position="1274"/>
        <end position="1291"/>
    </location>
</feature>
<accession>A0A553MR36</accession>
<feature type="compositionally biased region" description="Basic and acidic residues" evidence="1">
    <location>
        <begin position="3265"/>
        <end position="3283"/>
    </location>
</feature>
<feature type="region of interest" description="Disordered" evidence="1">
    <location>
        <begin position="292"/>
        <end position="317"/>
    </location>
</feature>
<feature type="compositionally biased region" description="Low complexity" evidence="1">
    <location>
        <begin position="1626"/>
        <end position="1639"/>
    </location>
</feature>
<feature type="region of interest" description="Disordered" evidence="1">
    <location>
        <begin position="147"/>
        <end position="197"/>
    </location>
</feature>
<feature type="compositionally biased region" description="Low complexity" evidence="1">
    <location>
        <begin position="1076"/>
        <end position="1085"/>
    </location>
</feature>
<feature type="compositionally biased region" description="Polar residues" evidence="1">
    <location>
        <begin position="655"/>
        <end position="666"/>
    </location>
</feature>
<dbReference type="GO" id="GO:0043195">
    <property type="term" value="C:terminal bouton"/>
    <property type="evidence" value="ECO:0007669"/>
    <property type="project" value="TreeGrafter"/>
</dbReference>
<feature type="compositionally biased region" description="Polar residues" evidence="1">
    <location>
        <begin position="179"/>
        <end position="196"/>
    </location>
</feature>
<dbReference type="Pfam" id="PF00168">
    <property type="entry name" value="C2"/>
    <property type="match status" value="1"/>
</dbReference>
<feature type="compositionally biased region" description="Polar residues" evidence="1">
    <location>
        <begin position="2783"/>
        <end position="2792"/>
    </location>
</feature>
<evidence type="ECO:0000256" key="1">
    <source>
        <dbReference type="SAM" id="MobiDB-lite"/>
    </source>
</evidence>
<feature type="compositionally biased region" description="Polar residues" evidence="1">
    <location>
        <begin position="1776"/>
        <end position="1808"/>
    </location>
</feature>
<feature type="compositionally biased region" description="Low complexity" evidence="1">
    <location>
        <begin position="3777"/>
        <end position="3794"/>
    </location>
</feature>
<feature type="compositionally biased region" description="Basic and acidic residues" evidence="1">
    <location>
        <begin position="3097"/>
        <end position="3109"/>
    </location>
</feature>
<dbReference type="InterPro" id="IPR027080">
    <property type="entry name" value="Unc-13"/>
</dbReference>
<feature type="compositionally biased region" description="Low complexity" evidence="1">
    <location>
        <begin position="3292"/>
        <end position="3314"/>
    </location>
</feature>
<protein>
    <recommendedName>
        <fullName evidence="2">C2 domain-containing protein</fullName>
    </recommendedName>
</protein>
<dbReference type="GO" id="GO:0030672">
    <property type="term" value="C:synaptic vesicle membrane"/>
    <property type="evidence" value="ECO:0007669"/>
    <property type="project" value="TreeGrafter"/>
</dbReference>
<feature type="compositionally biased region" description="Polar residues" evidence="1">
    <location>
        <begin position="1401"/>
        <end position="1426"/>
    </location>
</feature>
<feature type="compositionally biased region" description="Basic and acidic residues" evidence="1">
    <location>
        <begin position="3654"/>
        <end position="3673"/>
    </location>
</feature>
<proteinExistence type="predicted"/>
<feature type="compositionally biased region" description="Low complexity" evidence="1">
    <location>
        <begin position="635"/>
        <end position="654"/>
    </location>
</feature>
<feature type="compositionally biased region" description="Pro residues" evidence="1">
    <location>
        <begin position="3354"/>
        <end position="3365"/>
    </location>
</feature>
<feature type="compositionally biased region" description="Basic and acidic residues" evidence="1">
    <location>
        <begin position="699"/>
        <end position="709"/>
    </location>
</feature>
<feature type="compositionally biased region" description="Basic and acidic residues" evidence="1">
    <location>
        <begin position="3489"/>
        <end position="3498"/>
    </location>
</feature>
<feature type="compositionally biased region" description="Polar residues" evidence="1">
    <location>
        <begin position="1821"/>
        <end position="1844"/>
    </location>
</feature>
<feature type="compositionally biased region" description="Low complexity" evidence="1">
    <location>
        <begin position="1030"/>
        <end position="1044"/>
    </location>
</feature>
<feature type="compositionally biased region" description="Pro residues" evidence="1">
    <location>
        <begin position="1293"/>
        <end position="1302"/>
    </location>
</feature>
<feature type="region of interest" description="Disordered" evidence="1">
    <location>
        <begin position="502"/>
        <end position="608"/>
    </location>
</feature>
<feature type="region of interest" description="Disordered" evidence="1">
    <location>
        <begin position="625"/>
        <end position="875"/>
    </location>
</feature>
<organism evidence="3 4">
    <name type="scientific">Danionella cerebrum</name>
    <dbReference type="NCBI Taxonomy" id="2873325"/>
    <lineage>
        <taxon>Eukaryota</taxon>
        <taxon>Metazoa</taxon>
        <taxon>Chordata</taxon>
        <taxon>Craniata</taxon>
        <taxon>Vertebrata</taxon>
        <taxon>Euteleostomi</taxon>
        <taxon>Actinopterygii</taxon>
        <taxon>Neopterygii</taxon>
        <taxon>Teleostei</taxon>
        <taxon>Ostariophysi</taxon>
        <taxon>Cypriniformes</taxon>
        <taxon>Danionidae</taxon>
        <taxon>Danioninae</taxon>
        <taxon>Danionella</taxon>
    </lineage>
</organism>
<dbReference type="GO" id="GO:0031594">
    <property type="term" value="C:neuromuscular junction"/>
    <property type="evidence" value="ECO:0007669"/>
    <property type="project" value="TreeGrafter"/>
</dbReference>
<evidence type="ECO:0000313" key="3">
    <source>
        <dbReference type="EMBL" id="TRY55641.1"/>
    </source>
</evidence>
<dbReference type="GO" id="GO:0019992">
    <property type="term" value="F:diacylglycerol binding"/>
    <property type="evidence" value="ECO:0007669"/>
    <property type="project" value="InterPro"/>
</dbReference>
<feature type="compositionally biased region" description="Basic and acidic residues" evidence="1">
    <location>
        <begin position="160"/>
        <end position="178"/>
    </location>
</feature>
<name>A0A553MR36_9TELE</name>
<feature type="region of interest" description="Disordered" evidence="1">
    <location>
        <begin position="944"/>
        <end position="1680"/>
    </location>
</feature>
<feature type="compositionally biased region" description="Basic and acidic residues" evidence="1">
    <location>
        <begin position="3616"/>
        <end position="3627"/>
    </location>
</feature>
<dbReference type="GO" id="GO:0042734">
    <property type="term" value="C:presynaptic membrane"/>
    <property type="evidence" value="ECO:0007669"/>
    <property type="project" value="TreeGrafter"/>
</dbReference>
<feature type="compositionally biased region" description="Basic and acidic residues" evidence="1">
    <location>
        <begin position="3441"/>
        <end position="3455"/>
    </location>
</feature>
<feature type="compositionally biased region" description="Low complexity" evidence="1">
    <location>
        <begin position="1427"/>
        <end position="1448"/>
    </location>
</feature>
<feature type="compositionally biased region" description="Polar residues" evidence="1">
    <location>
        <begin position="1601"/>
        <end position="1625"/>
    </location>
</feature>
<feature type="compositionally biased region" description="Basic and acidic residues" evidence="1">
    <location>
        <begin position="3710"/>
        <end position="3723"/>
    </location>
</feature>
<feature type="compositionally biased region" description="Pro residues" evidence="1">
    <location>
        <begin position="1249"/>
        <end position="1258"/>
    </location>
</feature>
<feature type="region of interest" description="Disordered" evidence="1">
    <location>
        <begin position="887"/>
        <end position="930"/>
    </location>
</feature>
<dbReference type="GO" id="GO:0016081">
    <property type="term" value="P:synaptic vesicle docking"/>
    <property type="evidence" value="ECO:0007669"/>
    <property type="project" value="TreeGrafter"/>
</dbReference>
<feature type="compositionally biased region" description="Polar residues" evidence="1">
    <location>
        <begin position="2440"/>
        <end position="2449"/>
    </location>
</feature>
<feature type="domain" description="C2" evidence="2">
    <location>
        <begin position="1"/>
        <end position="96"/>
    </location>
</feature>
<feature type="compositionally biased region" description="Basic and acidic residues" evidence="1">
    <location>
        <begin position="3118"/>
        <end position="3135"/>
    </location>
</feature>
<feature type="compositionally biased region" description="Polar residues" evidence="1">
    <location>
        <begin position="686"/>
        <end position="695"/>
    </location>
</feature>
<feature type="region of interest" description="Disordered" evidence="1">
    <location>
        <begin position="3825"/>
        <end position="3844"/>
    </location>
</feature>
<dbReference type="PANTHER" id="PTHR10480:SF14">
    <property type="entry name" value="PROTEIN UNC-13 HOMOLOG B-LIKE"/>
    <property type="match status" value="1"/>
</dbReference>
<feature type="compositionally biased region" description="Basic and acidic residues" evidence="1">
    <location>
        <begin position="2532"/>
        <end position="2557"/>
    </location>
</feature>
<feature type="compositionally biased region" description="Low complexity" evidence="1">
    <location>
        <begin position="1500"/>
        <end position="1525"/>
    </location>
</feature>
<sequence length="3885" mass="420219">MSLLCVRVKKAKLQGPPDKFNVYVTLKVQNVKSTTITVRGDQPCWEQDFMFEISRLDLGLVVEVWNKGLIWDTLIGTAWIPLHTIHQSDENWELRSLRENKKSMRPIQAFFTCADIPHDEAQYWTKKLGRINSMRIHDEYSLQEEARRRQLPPVASQCSFDDHDSVVDDRDSDYRSETNSRPPRYHSTAQPNSSVHQYPIGRRIQHQALSNESRVDSIQSYDFDYREGREQRQGADDVKMIPVDSGMGVEDWESKYKMDHSILDDYLEPEQKMWDDEDDTKSEIYRIEGSRLCQTEGDDAVSPDEEEDVDQSASSIRRGSSHVQYVFQEDRNVEFDTSLHEISNISSFRPINREEMTYTEGLLYKTRMWAKNSFIDTLENYTIYCEEEEARMRARSEYGSAGSDEMQFSLGSEEELDDMAFAEEDAEYEYDSYYNNERYSSSHDEWSQGYPEQGTMRNICTMGPDDMLPSVDEPNKEYHDTMNELQDLVDSVSEYLAGREEELSQYESMEKQVTKTEPPSEEKKSEPKQAEPKEENAKGITGVKNAMSSLFSSITSTKPASENTDSTETPAKTPSPVPPQTESGISKLFSFIPKSSGSPTPIAIVPPANQEVSADKKFSLQSLLPFQSPEVSRPTSASSETAATNTAEANSSETQDSTPSQTQTVVESVLGRLSPFRLFGDKTAAEPTSQPNIAQGNAEAKRASVDKSRSLSLEGSSTLPEHQSSCGGSGTGSVELLPETESSGEIPESIPRGNFFNVGETKTDSLPAGQPPAEDTGFFSPFKKSLNSLISSNTPAEKPTEGSSIFSIFKPPEAPKSEDVSGSLGNKLKLPFFSSDGPVNNEDPNLNGAKAATKTPLPSRSALIETASKGNTDTGWFSNLFKASPSEASKAQTEIQSSSKPPNIPTVIVNNEGTDNLGASADIEGDGLSSDCLRESTVDMLDSDKVDLKPQSDAQSQPQSQGILSSLLSGSNKPQESSGQTQQGGLFSGLLSSITATQTPSQPPLEARVPQSGGLLSGILKMAASESITPNSQSSSQPQQASNSHETPSPAPNPCQPQQNTGIFSGLFKLAGDTVSSSQTTSGQSAPCPDHQNITKPKSMEDASKEPQQGSSPQPQSGGFLSSILKLTNHETISAPSGQQETSQQNCSQQHSETNCQTETLTQTADTPPIQTGGLFGGLLKLTESALAGPSGTSETNQQSSPKPISQPQPTPSTGGGMLSGFLNKLTASESTPQHVDSGHSSLTVQQSPKPPEQPPPASAGGLLSGFLNKLAASETTPQLDSANTTITLQHSPKPPEQPPPASAGGMLSGFLNKIAPEQTDTGNSSQISQQGPKPPEPPTPAVGSGLFSGFLNKLVTPESAPQQSDNAKSVNSQQISNPQDQPPPSQTSGFLSGLFGTDPAPQSQAHQEPNCPIQNNAQQTKRQNFQKQTQLPPQQGPQSGPSGMFSGLLNKIADTATGQPQPQNAQPASRPLSNESAPQQSSSQPSGFFSGLFANNQTPQSQQEASGSGQQQQGNRQPLQRQNQIPPHTQAPEPPQGGLLSGLFNKLAAVDTPAPPTKPTNIQQNNKKEPSGPCQSSQQQPAPSSQTGGILSGLLKMGSEATNPKPSSAGQQSRASSEGQTSKCQDQTAQGAKQQQNQSSGLFSSILKMATSDESVQQPVLSSNQQTSPSIQSASNQQIESSGILSGFLSKLTATAEEPAKTEASSGEKLQHKQQSGLGNKPSQTRPQIQRTKPIELLTSEDGSAEKDQKVSGQKGLLSGLFGKNSEDDAVPKDSCQQTNEDQKSGSNILSGIFKSGSNENDSSVKSKSAGKGFLDRIKSMNSQDESTSNSEVFTNKDAQQPANLHPAVKSTQQYMEEIQRLLYGTSTNYGYQDLMYAFAEHGVIPPELYEHQCLIEALLWQQLNEYVLLEALATQASDFPASNQLGNTIPFDRIVEIPQWWDFKNLDCSQFHVPSHPWQDVTSSAFQHSLPLANGEDIFVFDMSTKSRKNWECDEKVDDFSDKHYMKSFIDKMEFGLTKKIASKITNQTDLKFQSRFFKILTEKKAALDLTPGAVDLRSTVSAEFDIEDDMFSEDSEWYQQWLSLLDQGMWWPAETGDCGYYVYMDEEYIYSLLTDRAGKHLYACTSPEETRVLEQITENISTLLHKKEKPKMTLCGFKIPLFNEDDVLWTHEKTHCDSQLRTAPVDLSSALQKAPPSPRTRPQYFPPDSGFSKPKEVCIKEAPTSPRQPSQIDRQATPQQGKAVPQPVETIVNQIDSQPNANTFGSISSLPDASVVRDLCGNTSAPVIQGIQPMGMPDNQCDMTQNTVGEGVISTPANSATIYGSAVHDLSNVGPGNAPAPSTVCQSVSTQETMVGKANQFNVSPGQLILSEMISIEEVPSFSPVSPTELEGRSLFNHGFSTRKMLIPQIMITEPSSPEDCPSEEEILAEESESTDNNEISCSLTDETPVGCTDVTQDSRSIEDMGNQGTENQSIVANMCNTISSPEDKKDISDVKHEDGIEVTLGELMTPSKTDPDIPSTMCEPVSGDFKEDVYSENTKKEEEKCEEKTKDQEVCPAITSEKLNVTSGPGCSETGDKLSSKSAVDSKVLEAQSPVPTKLDEESIPLPSSSEPVPPSDLKDTTTEENSGKSIFSLFGTSSSSQPQSQTGQSILGGILPGSTSSKDIPGTGLFSMFGSSNSQTTTTPAAPKETPGKGLMSLFGGSVAQPQPKQEHPPMSGPRDVGPRQPQIPAPRVSPGSGPRGPPGQIPRNTSGPGPRGSTPRSPSPKEPISKGLFSVFGGSSHQTPQTVGPAAKTPGSGTSIFGGILPNSSSKDNNNPGIFSMFGGSSQFQPPTDSATIKTAPEATGKGIFSMFGSSPTADSDQDSLFKIPSMFSSDKSKSTGSSVPPSEDEKKSDPQIVDSATLGTDSFKAVVSPTPLTGDVTSEVPHVEEFSEKMDLKAKDEISKESLDVLKRIDEINSGIADDSKSETVPPVDVPQKELRSKNDEVTVYAKRDEELTFNKHCTNKELDQVPDKDVTTFNSDSVANLKESENENNPTKHEEISVDKIHEEKFTNVQICTEDFNMTQQSDIEASTSVKTDCITSINETEDSIPLKEEQHAKETTDIEYAEQSIDSKIENEKLKMENDKETAAPILEGTNSDYNMSQSVCDVSQQESIAEVVGPEKPLEVSTEISETAEQNNLSESCENKTQIDPDRPAEKTIESELSAKSDKTLDSVHDKENEKSLTLQLETADGVQSVENISIGSEKEILKTSDNQDDLNEKIDESSKSEENDKTLKLAEPSLDLQPISSVQHQQQQEPKQEIHIPQPAMQGFPAQPRPKMGPFCQPRPQMPGPRGPRPLINHSQPRPRMPGSPRPPEPAGFSGFMSMFSAPSAPNKPAASSSFFSVPQTSFFKSSPAPSSAQPQPQKSSFFNLPASLPTDSLTGDLFGLFKGTESTKPDETPVQEKSDLGLQEGTQDSKGKVDVEKSSTIPESELPIAAESGIKEQVKEEDTGSENVLEVKTDESMEINKTSERIQSISVPAGDTETKPSVEDTLPTSPPPKGVFTLPGLSTSSLGGFMSGATETAKPFSSLFGSSSPAAPGSTNPSQPQPESTGLLSGFKGLSAGLFQEDKSAPPKEETMSSLFGKKIGFPWQSSPPQTPPATQSKHPDLKPVENDDPETDKLSPESEITGSADPSDTEGPSDSSSHKQPSFDTSPESPVALDHRDSFKELEDVNKTQISEDLIEKDKDPSNRDSSEKKISEKQTFEKRPAGLSNCPVDSSKFGSTGNLSEASSQFSSEPEEQSLSNTQSKACIAAQPLSVSEDTEKGEQEILATVEKEGASKSVTNEGRKPERQHSVCEGGLLPFSPPRLRWLKAISNIKVKLHEVQNFTFIDRGC</sequence>
<feature type="compositionally biased region" description="Polar residues" evidence="1">
    <location>
        <begin position="1360"/>
        <end position="1380"/>
    </location>
</feature>
<feature type="compositionally biased region" description="Polar residues" evidence="1">
    <location>
        <begin position="1714"/>
        <end position="1732"/>
    </location>
</feature>
<feature type="region of interest" description="Disordered" evidence="1">
    <location>
        <begin position="2191"/>
        <end position="2247"/>
    </location>
</feature>
<feature type="compositionally biased region" description="Low complexity" evidence="1">
    <location>
        <begin position="3639"/>
        <end position="3653"/>
    </location>
</feature>
<feature type="compositionally biased region" description="Low complexity" evidence="1">
    <location>
        <begin position="2876"/>
        <end position="2889"/>
    </location>
</feature>
<feature type="compositionally biased region" description="Basic and acidic residues" evidence="1">
    <location>
        <begin position="3191"/>
        <end position="3229"/>
    </location>
</feature>
<dbReference type="PANTHER" id="PTHR10480">
    <property type="entry name" value="PROTEIN UNC-13 HOMOLOG"/>
    <property type="match status" value="1"/>
</dbReference>
<feature type="compositionally biased region" description="Polar residues" evidence="1">
    <location>
        <begin position="3675"/>
        <end position="3705"/>
    </location>
</feature>
<dbReference type="GO" id="GO:0016082">
    <property type="term" value="P:synaptic vesicle priming"/>
    <property type="evidence" value="ECO:0007669"/>
    <property type="project" value="TreeGrafter"/>
</dbReference>
<feature type="compositionally biased region" description="Low complexity" evidence="1">
    <location>
        <begin position="2755"/>
        <end position="2766"/>
    </location>
</feature>
<feature type="compositionally biased region" description="Polar residues" evidence="1">
    <location>
        <begin position="3142"/>
        <end position="3161"/>
    </location>
</feature>
<feature type="compositionally biased region" description="Polar residues" evidence="1">
    <location>
        <begin position="972"/>
        <end position="1000"/>
    </location>
</feature>
<dbReference type="InterPro" id="IPR000008">
    <property type="entry name" value="C2_dom"/>
</dbReference>
<feature type="compositionally biased region" description="Basic and acidic residues" evidence="1">
    <location>
        <begin position="502"/>
        <end position="537"/>
    </location>
</feature>
<feature type="compositionally biased region" description="Polar residues" evidence="1">
    <location>
        <begin position="546"/>
        <end position="572"/>
    </location>
</feature>
<reference evidence="3 4" key="1">
    <citation type="journal article" date="2019" name="Sci. Data">
        <title>Hybrid genome assembly and annotation of Danionella translucida.</title>
        <authorList>
            <person name="Kadobianskyi M."/>
            <person name="Schulze L."/>
            <person name="Schuelke M."/>
            <person name="Judkewitz B."/>
        </authorList>
    </citation>
    <scope>NUCLEOTIDE SEQUENCE [LARGE SCALE GENOMIC DNA]</scope>
    <source>
        <strain evidence="3 4">Bolton</strain>
    </source>
</reference>
<feature type="compositionally biased region" description="Basic and acidic residues" evidence="1">
    <location>
        <begin position="3463"/>
        <end position="3473"/>
    </location>
</feature>
<feature type="compositionally biased region" description="Polar residues" evidence="1">
    <location>
        <begin position="710"/>
        <end position="726"/>
    </location>
</feature>
<feature type="compositionally biased region" description="Polar residues" evidence="1">
    <location>
        <begin position="1226"/>
        <end position="1245"/>
    </location>
</feature>
<feature type="compositionally biased region" description="Polar residues" evidence="1">
    <location>
        <begin position="3176"/>
        <end position="3190"/>
    </location>
</feature>
<dbReference type="GO" id="GO:0005516">
    <property type="term" value="F:calmodulin binding"/>
    <property type="evidence" value="ECO:0007669"/>
    <property type="project" value="TreeGrafter"/>
</dbReference>
<dbReference type="SUPFAM" id="SSF49562">
    <property type="entry name" value="C2 domain (Calcium/lipid-binding domain, CaLB)"/>
    <property type="match status" value="1"/>
</dbReference>
<feature type="compositionally biased region" description="Low complexity" evidence="1">
    <location>
        <begin position="1139"/>
        <end position="1150"/>
    </location>
</feature>
<feature type="compositionally biased region" description="Polar residues" evidence="1">
    <location>
        <begin position="2228"/>
        <end position="2243"/>
    </location>
</feature>
<feature type="region of interest" description="Disordered" evidence="1">
    <location>
        <begin position="1696"/>
        <end position="1845"/>
    </location>
</feature>
<feature type="region of interest" description="Disordered" evidence="1">
    <location>
        <begin position="2509"/>
        <end position="2904"/>
    </location>
</feature>
<feature type="compositionally biased region" description="Polar residues" evidence="1">
    <location>
        <begin position="785"/>
        <end position="806"/>
    </location>
</feature>
<feature type="compositionally biased region" description="Low complexity" evidence="1">
    <location>
        <begin position="2634"/>
        <end position="2654"/>
    </location>
</feature>
<feature type="compositionally biased region" description="Polar residues" evidence="1">
    <location>
        <begin position="887"/>
        <end position="901"/>
    </location>
</feature>
<feature type="compositionally biased region" description="Low complexity" evidence="1">
    <location>
        <begin position="3375"/>
        <end position="3418"/>
    </location>
</feature>
<feature type="compositionally biased region" description="Polar residues" evidence="1">
    <location>
        <begin position="1319"/>
        <end position="1332"/>
    </location>
</feature>
<comment type="caution">
    <text evidence="3">The sequence shown here is derived from an EMBL/GenBank/DDBJ whole genome shotgun (WGS) entry which is preliminary data.</text>
</comment>
<gene>
    <name evidence="3" type="ORF">DNTS_008838</name>
</gene>
<dbReference type="SMART" id="SM00239">
    <property type="entry name" value="C2"/>
    <property type="match status" value="1"/>
</dbReference>
<feature type="compositionally biased region" description="Low complexity" evidence="1">
    <location>
        <begin position="1479"/>
        <end position="1492"/>
    </location>
</feature>
<keyword evidence="4" id="KW-1185">Reference proteome</keyword>
<feature type="compositionally biased region" description="Polar residues" evidence="1">
    <location>
        <begin position="2812"/>
        <end position="2843"/>
    </location>
</feature>
<feature type="compositionally biased region" description="Basic and acidic residues" evidence="1">
    <location>
        <begin position="3731"/>
        <end position="3758"/>
    </location>
</feature>
<dbReference type="EMBL" id="SRMA01027314">
    <property type="protein sequence ID" value="TRY55641.1"/>
    <property type="molecule type" value="Genomic_DNA"/>
</dbReference>
<dbReference type="GO" id="GO:0098831">
    <property type="term" value="C:presynaptic active zone cytoplasmic component"/>
    <property type="evidence" value="ECO:0007669"/>
    <property type="project" value="TreeGrafter"/>
</dbReference>
<dbReference type="STRING" id="623744.A0A553MR36"/>
<feature type="region of interest" description="Disordered" evidence="1">
    <location>
        <begin position="2434"/>
        <end position="2455"/>
    </location>
</feature>
<dbReference type="Gene3D" id="2.60.40.150">
    <property type="entry name" value="C2 domain"/>
    <property type="match status" value="1"/>
</dbReference>
<evidence type="ECO:0000259" key="2">
    <source>
        <dbReference type="PROSITE" id="PS50004"/>
    </source>
</evidence>
<feature type="compositionally biased region" description="Polar residues" evidence="1">
    <location>
        <begin position="1151"/>
        <end position="1170"/>
    </location>
</feature>
<feature type="compositionally biased region" description="Low complexity" evidence="1">
    <location>
        <begin position="1107"/>
        <end position="1119"/>
    </location>
</feature>
<feature type="compositionally biased region" description="Polar residues" evidence="1">
    <location>
        <begin position="625"/>
        <end position="634"/>
    </location>
</feature>
<feature type="compositionally biased region" description="Acidic residues" evidence="1">
    <location>
        <begin position="296"/>
        <end position="310"/>
    </location>
</feature>
<feature type="compositionally biased region" description="Polar residues" evidence="1">
    <location>
        <begin position="1653"/>
        <end position="1680"/>
    </location>
</feature>
<dbReference type="GO" id="GO:0035249">
    <property type="term" value="P:synaptic transmission, glutamatergic"/>
    <property type="evidence" value="ECO:0007669"/>
    <property type="project" value="TreeGrafter"/>
</dbReference>
<evidence type="ECO:0000313" key="4">
    <source>
        <dbReference type="Proteomes" id="UP000316079"/>
    </source>
</evidence>
<dbReference type="GO" id="GO:0061789">
    <property type="term" value="P:dense core granule priming"/>
    <property type="evidence" value="ECO:0007669"/>
    <property type="project" value="TreeGrafter"/>
</dbReference>
<feature type="region of interest" description="Disordered" evidence="1">
    <location>
        <begin position="3090"/>
        <end position="3799"/>
    </location>
</feature>
<feature type="compositionally biased region" description="Polar residues" evidence="1">
    <location>
        <begin position="3579"/>
        <end position="3603"/>
    </location>
</feature>
<dbReference type="Proteomes" id="UP000316079">
    <property type="component" value="Unassembled WGS sequence"/>
</dbReference>
<feature type="compositionally biased region" description="Low complexity" evidence="1">
    <location>
        <begin position="951"/>
        <end position="971"/>
    </location>
</feature>
<feature type="compositionally biased region" description="Polar residues" evidence="1">
    <location>
        <begin position="1457"/>
        <end position="1478"/>
    </location>
</feature>